<protein>
    <recommendedName>
        <fullName evidence="1">Lipid II isoglutaminyl synthase (glutamine-hydrolyzing) subunit MurT</fullName>
        <ecNumber evidence="1">6.3.5.13</ecNumber>
    </recommendedName>
</protein>
<dbReference type="InterPro" id="IPR013564">
    <property type="entry name" value="MurT_C"/>
</dbReference>
<keyword evidence="1" id="KW-0436">Ligase</keyword>
<keyword evidence="5" id="KW-1185">Reference proteome</keyword>
<sequence>MGIKIKKLKFKLSIFTGKSISFILKIFLKSSAGALPGKVAMSIYPDILKEVDQRCKRKVLITGTNGKTTTNNLLVHIVKGKYTRTLSNLRGANMPQGLVSAFINDLEEVYDWGIFEVDEGSFKRVVRDLKPDYVVITNFFRDQLDRYGEIEKAFQDIYESLEPLDTTLILNADDPLVSNFKKLGKKNIFYGVLENQFCDSNQNVVETNFCPGCNEHLDYSYFNYGQLGGYSCARCGFENPERKYEITDIQYQGENYRFVLNTDQNLKDFEFKYGGIYNAYNCCAATSAALEMGMDLDTVTRRIESFEYKLGRMENFVINEKNVKVVLVKNPISLGEVLKILAMDDSKKSLLMILNDNPADGADVSWIWDAEIENVHQAKNLKNIHFTGRRPYDMALRFKYAGISTENFHIHENMDLALDEILYEDVETIYILPTYTALFHLRELLNARIEGKGRTISYFREFLKKI</sequence>
<feature type="binding site" evidence="1">
    <location>
        <position position="213"/>
    </location>
    <ligand>
        <name>Zn(2+)</name>
        <dbReference type="ChEBI" id="CHEBI:29105"/>
    </ligand>
</feature>
<dbReference type="OrthoDB" id="74644at2157"/>
<keyword evidence="1" id="KW-0573">Peptidoglycan synthesis</keyword>
<dbReference type="Pfam" id="PF08353">
    <property type="entry name" value="MurT_C"/>
    <property type="match status" value="1"/>
</dbReference>
<dbReference type="Pfam" id="PF08245">
    <property type="entry name" value="Mur_ligase_M"/>
    <property type="match status" value="1"/>
</dbReference>
<dbReference type="GO" id="GO:0008270">
    <property type="term" value="F:zinc ion binding"/>
    <property type="evidence" value="ECO:0007669"/>
    <property type="project" value="UniProtKB-UniRule"/>
</dbReference>
<keyword evidence="1" id="KW-0862">Zinc</keyword>
<comment type="catalytic activity">
    <reaction evidence="1">
        <text>beta-D-GlcNAc-(1-&gt;4)-Mur2Ac(oyl-L-Ala-gamma-D-Glu-L-Lys-D-Ala-D-Ala)-di-trans,octa-cis-undecaprenyl diphosphate + L-glutamine + ATP + H2O = beta-D-GlcNAc-(1-&gt;4)-Mur2Ac(oyl-L-Ala-D-isoglutaminyl-L-Lys-D-Ala-D-Ala)-di-trans,octa-cis-undecaprenyl diphosphate + L-glutamate + ADP + phosphate + H(+)</text>
        <dbReference type="Rhea" id="RHEA:57928"/>
        <dbReference type="ChEBI" id="CHEBI:15377"/>
        <dbReference type="ChEBI" id="CHEBI:15378"/>
        <dbReference type="ChEBI" id="CHEBI:29985"/>
        <dbReference type="ChEBI" id="CHEBI:30616"/>
        <dbReference type="ChEBI" id="CHEBI:43474"/>
        <dbReference type="ChEBI" id="CHEBI:58359"/>
        <dbReference type="ChEBI" id="CHEBI:60033"/>
        <dbReference type="ChEBI" id="CHEBI:62233"/>
        <dbReference type="ChEBI" id="CHEBI:456216"/>
        <dbReference type="EC" id="6.3.5.13"/>
    </reaction>
</comment>
<feature type="active site" evidence="1">
    <location>
        <position position="363"/>
    </location>
</feature>
<evidence type="ECO:0000259" key="3">
    <source>
        <dbReference type="Pfam" id="PF08353"/>
    </source>
</evidence>
<keyword evidence="1" id="KW-0961">Cell wall biogenesis/degradation</keyword>
<feature type="domain" description="Lipid II isoglutaminyl synthase (glutamine-hydrolyzing) subunit MurT C-terminal" evidence="3">
    <location>
        <begin position="327"/>
        <end position="438"/>
    </location>
</feature>
<name>A0A8T8K330_9EURY</name>
<dbReference type="InterPro" id="IPR036565">
    <property type="entry name" value="Mur-like_cat_sf"/>
</dbReference>
<comment type="pathway">
    <text evidence="1">Cell wall biogenesis; peptidoglycan biosynthesis.</text>
</comment>
<comment type="subunit">
    <text evidence="1">Forms a heterodimer with GatD.</text>
</comment>
<dbReference type="Proteomes" id="UP000681041">
    <property type="component" value="Chromosome"/>
</dbReference>
<feature type="binding site" evidence="1">
    <location>
        <position position="210"/>
    </location>
    <ligand>
        <name>Zn(2+)</name>
        <dbReference type="ChEBI" id="CHEBI:29105"/>
    </ligand>
</feature>
<dbReference type="KEGG" id="meme:HYG87_02935"/>
<dbReference type="HAMAP" id="MF_02214">
    <property type="entry name" value="Lipid_II_synth_MurT"/>
    <property type="match status" value="1"/>
</dbReference>
<feature type="binding site" evidence="1">
    <location>
        <position position="232"/>
    </location>
    <ligand>
        <name>Zn(2+)</name>
        <dbReference type="ChEBI" id="CHEBI:29105"/>
    </ligand>
</feature>
<keyword evidence="1" id="KW-0067">ATP-binding</keyword>
<dbReference type="GO" id="GO:0071555">
    <property type="term" value="P:cell wall organization"/>
    <property type="evidence" value="ECO:0007669"/>
    <property type="project" value="UniProtKB-KW"/>
</dbReference>
<dbReference type="EC" id="6.3.5.13" evidence="1"/>
<gene>
    <name evidence="1" type="primary">murT</name>
    <name evidence="4" type="ORF">HYG87_02935</name>
</gene>
<evidence type="ECO:0000313" key="5">
    <source>
        <dbReference type="Proteomes" id="UP000681041"/>
    </source>
</evidence>
<dbReference type="InterPro" id="IPR043703">
    <property type="entry name" value="Lipid_II_synth_MurT"/>
</dbReference>
<dbReference type="GeneID" id="64819686"/>
<dbReference type="PANTHER" id="PTHR23135:SF7">
    <property type="entry name" value="LIPID II ISOGLUTAMINYL SYNTHASE (GLUTAMINE-HYDROLYZING) SUBUNIT MURT"/>
    <property type="match status" value="1"/>
</dbReference>
<feature type="domain" description="Mur ligase central" evidence="2">
    <location>
        <begin position="61"/>
        <end position="196"/>
    </location>
</feature>
<accession>A0A8T8K330</accession>
<dbReference type="Gene3D" id="3.40.1190.10">
    <property type="entry name" value="Mur-like, catalytic domain"/>
    <property type="match status" value="1"/>
</dbReference>
<dbReference type="PANTHER" id="PTHR23135">
    <property type="entry name" value="MUR LIGASE FAMILY MEMBER"/>
    <property type="match status" value="1"/>
</dbReference>
<dbReference type="GO" id="GO:0008360">
    <property type="term" value="P:regulation of cell shape"/>
    <property type="evidence" value="ECO:0007669"/>
    <property type="project" value="UniProtKB-KW"/>
</dbReference>
<evidence type="ECO:0000256" key="1">
    <source>
        <dbReference type="HAMAP-Rule" id="MF_02214"/>
    </source>
</evidence>
<comment type="function">
    <text evidence="1">The lipid II isoglutaminyl synthase complex catalyzes the formation of alpha-D-isoglutamine in the cell wall lipid II stem peptide. The MurT subunit catalyzes the ATP-dependent amidation of D-glutamate residue of lipid II, converting it to an isoglutamine residue.</text>
</comment>
<organism evidence="4 5">
    <name type="scientific">Methanobacterium alkalithermotolerans</name>
    <dbReference type="NCBI Taxonomy" id="2731220"/>
    <lineage>
        <taxon>Archaea</taxon>
        <taxon>Methanobacteriati</taxon>
        <taxon>Methanobacteriota</taxon>
        <taxon>Methanomada group</taxon>
        <taxon>Methanobacteria</taxon>
        <taxon>Methanobacteriales</taxon>
        <taxon>Methanobacteriaceae</taxon>
        <taxon>Methanobacterium</taxon>
    </lineage>
</organism>
<dbReference type="SUPFAM" id="SSF53623">
    <property type="entry name" value="MurD-like peptide ligases, catalytic domain"/>
    <property type="match status" value="1"/>
</dbReference>
<dbReference type="GO" id="GO:0016881">
    <property type="term" value="F:acid-amino acid ligase activity"/>
    <property type="evidence" value="ECO:0007669"/>
    <property type="project" value="InterPro"/>
</dbReference>
<dbReference type="EMBL" id="CP058560">
    <property type="protein sequence ID" value="QUH22804.1"/>
    <property type="molecule type" value="Genomic_DNA"/>
</dbReference>
<dbReference type="GO" id="GO:0140282">
    <property type="term" value="F:carbon-nitrogen ligase activity on lipid II"/>
    <property type="evidence" value="ECO:0007669"/>
    <property type="project" value="UniProtKB-UniRule"/>
</dbReference>
<evidence type="ECO:0000259" key="2">
    <source>
        <dbReference type="Pfam" id="PF08245"/>
    </source>
</evidence>
<keyword evidence="1" id="KW-0133">Cell shape</keyword>
<keyword evidence="1" id="KW-0479">Metal-binding</keyword>
<dbReference type="RefSeq" id="WP_211533751.1">
    <property type="nucleotide sequence ID" value="NZ_CP058560.1"/>
</dbReference>
<dbReference type="GO" id="GO:0005524">
    <property type="term" value="F:ATP binding"/>
    <property type="evidence" value="ECO:0007669"/>
    <property type="project" value="UniProtKB-UniRule"/>
</dbReference>
<dbReference type="AlphaFoldDB" id="A0A8T8K330"/>
<keyword evidence="1" id="KW-0547">Nucleotide-binding</keyword>
<dbReference type="InterPro" id="IPR013221">
    <property type="entry name" value="Mur_ligase_cen"/>
</dbReference>
<comment type="catalytic activity">
    <reaction evidence="1">
        <text>beta-D-GlcNAc-(1-&gt;4)-Mur2Ac(oyl-L-Ala-gamma-D-Glu-L-Lys-D-Ala-D-Ala)-di-trans,octa-cis-undecaprenyl diphosphate + ATP = beta-D-GlcNAc-(1-&gt;4)-Mur2Ac(oyl-L-Ala-gamma-D-O-P-Glu-L-Lys-D-Ala-D-Ala)-di-trans,octa-cis-undecaprenyl diphosphate + ADP</text>
        <dbReference type="Rhea" id="RHEA:59488"/>
        <dbReference type="ChEBI" id="CHEBI:30616"/>
        <dbReference type="ChEBI" id="CHEBI:60033"/>
        <dbReference type="ChEBI" id="CHEBI:143132"/>
        <dbReference type="ChEBI" id="CHEBI:456216"/>
    </reaction>
</comment>
<comment type="catalytic activity">
    <reaction evidence="1">
        <text>beta-D-GlcNAc-(1-&gt;4)-Mur2Ac(oyl-L-Ala-gamma-D-O-P-Glu-L-Lys-D-Ala-D-Ala)-di-trans,octa-cis-undecaprenyl diphosphate + NH4(+) = beta-D-GlcNAc-(1-&gt;4)-Mur2Ac(oyl-L-Ala-D-isoglutaminyl-L-Lys-D-Ala-D-Ala)-di-trans,octa-cis-undecaprenyl diphosphate + phosphate + H(+)</text>
        <dbReference type="Rhea" id="RHEA:57932"/>
        <dbReference type="ChEBI" id="CHEBI:15378"/>
        <dbReference type="ChEBI" id="CHEBI:28938"/>
        <dbReference type="ChEBI" id="CHEBI:43474"/>
        <dbReference type="ChEBI" id="CHEBI:62233"/>
        <dbReference type="ChEBI" id="CHEBI:143132"/>
    </reaction>
</comment>
<evidence type="ECO:0000313" key="4">
    <source>
        <dbReference type="EMBL" id="QUH22804.1"/>
    </source>
</evidence>
<reference evidence="4" key="1">
    <citation type="submission" date="2020-07" db="EMBL/GenBank/DDBJ databases">
        <title>Methanobacterium. sp. MethCan genome.</title>
        <authorList>
            <person name="Postec A."/>
            <person name="Quemeneur M."/>
        </authorList>
    </citation>
    <scope>NUCLEOTIDE SEQUENCE</scope>
    <source>
        <strain evidence="4">MethCAN</strain>
    </source>
</reference>
<proteinExistence type="inferred from homology"/>
<feature type="binding site" evidence="1">
    <location>
        <position position="235"/>
    </location>
    <ligand>
        <name>Zn(2+)</name>
        <dbReference type="ChEBI" id="CHEBI:29105"/>
    </ligand>
</feature>
<comment type="similarity">
    <text evidence="1">Belongs to the MurCDEF family. MurT subfamily.</text>
</comment>